<feature type="compositionally biased region" description="Polar residues" evidence="1">
    <location>
        <begin position="26"/>
        <end position="43"/>
    </location>
</feature>
<evidence type="ECO:0000313" key="2">
    <source>
        <dbReference type="EMBL" id="KAK8016899.1"/>
    </source>
</evidence>
<proteinExistence type="predicted"/>
<evidence type="ECO:0000256" key="1">
    <source>
        <dbReference type="SAM" id="MobiDB-lite"/>
    </source>
</evidence>
<accession>A0ABR1RPL3</accession>
<name>A0ABR1RPL3_9PEZI</name>
<sequence>MATTEMMPIQETPAFHMTARMNSSRALLSFTRGNGSSGTGLSRNSHRGPPAAGHVHLEQPVLGHRPAHPRVVQLQELRLRRLEAVP</sequence>
<organism evidence="2 3">
    <name type="scientific">Apiospora rasikravindrae</name>
    <dbReference type="NCBI Taxonomy" id="990691"/>
    <lineage>
        <taxon>Eukaryota</taxon>
        <taxon>Fungi</taxon>
        <taxon>Dikarya</taxon>
        <taxon>Ascomycota</taxon>
        <taxon>Pezizomycotina</taxon>
        <taxon>Sordariomycetes</taxon>
        <taxon>Xylariomycetidae</taxon>
        <taxon>Amphisphaeriales</taxon>
        <taxon>Apiosporaceae</taxon>
        <taxon>Apiospora</taxon>
    </lineage>
</organism>
<dbReference type="Proteomes" id="UP001444661">
    <property type="component" value="Unassembled WGS sequence"/>
</dbReference>
<dbReference type="EMBL" id="JAQQWK010000014">
    <property type="protein sequence ID" value="KAK8016899.1"/>
    <property type="molecule type" value="Genomic_DNA"/>
</dbReference>
<reference evidence="2 3" key="1">
    <citation type="submission" date="2023-01" db="EMBL/GenBank/DDBJ databases">
        <title>Analysis of 21 Apiospora genomes using comparative genomics revels a genus with tremendous synthesis potential of carbohydrate active enzymes and secondary metabolites.</title>
        <authorList>
            <person name="Sorensen T."/>
        </authorList>
    </citation>
    <scope>NUCLEOTIDE SEQUENCE [LARGE SCALE GENOMIC DNA]</scope>
    <source>
        <strain evidence="2 3">CBS 33761</strain>
    </source>
</reference>
<gene>
    <name evidence="2" type="ORF">PG993_015088</name>
</gene>
<evidence type="ECO:0000313" key="3">
    <source>
        <dbReference type="Proteomes" id="UP001444661"/>
    </source>
</evidence>
<comment type="caution">
    <text evidence="2">The sequence shown here is derived from an EMBL/GenBank/DDBJ whole genome shotgun (WGS) entry which is preliminary data.</text>
</comment>
<protein>
    <submittedName>
        <fullName evidence="2">Uncharacterized protein</fullName>
    </submittedName>
</protein>
<feature type="region of interest" description="Disordered" evidence="1">
    <location>
        <begin position="26"/>
        <end position="55"/>
    </location>
</feature>
<keyword evidence="3" id="KW-1185">Reference proteome</keyword>